<dbReference type="AlphaFoldDB" id="A0A8S1E8B9"/>
<proteinExistence type="predicted"/>
<evidence type="ECO:0000313" key="2">
    <source>
        <dbReference type="Proteomes" id="UP000494206"/>
    </source>
</evidence>
<sequence>MENLGIDEQIYYDFKNIRPTIEKDHIRSTPVDLYLSFFKTFDVFYKTYHEFNGKLHWSQISSKFLENLEKLNEGNKVIVADRVALTFYFWNCFQYHRFTRIPIKRIYYNRDDCVEIRSTAGIGQQLAHFLKQNREESTPKKRKGVENDENGGQLLIVYNRIVPPNNYKTLFRHDFRTPRSEKYPSMSCQKRLDLKKLADIFIRKKGFLQELIEDSCEFEEDSENDENLLPRYRYYNLEEHFVIGRKCRKRLDSTSSSYSVISNTDTFEQI</sequence>
<dbReference type="OrthoDB" id="5810606at2759"/>
<organism evidence="1 2">
    <name type="scientific">Caenorhabditis bovis</name>
    <dbReference type="NCBI Taxonomy" id="2654633"/>
    <lineage>
        <taxon>Eukaryota</taxon>
        <taxon>Metazoa</taxon>
        <taxon>Ecdysozoa</taxon>
        <taxon>Nematoda</taxon>
        <taxon>Chromadorea</taxon>
        <taxon>Rhabditida</taxon>
        <taxon>Rhabditina</taxon>
        <taxon>Rhabditomorpha</taxon>
        <taxon>Rhabditoidea</taxon>
        <taxon>Rhabditidae</taxon>
        <taxon>Peloderinae</taxon>
        <taxon>Caenorhabditis</taxon>
    </lineage>
</organism>
<protein>
    <submittedName>
        <fullName evidence="1">Uncharacterized protein</fullName>
    </submittedName>
</protein>
<reference evidence="1 2" key="1">
    <citation type="submission" date="2020-04" db="EMBL/GenBank/DDBJ databases">
        <authorList>
            <person name="Laetsch R D."/>
            <person name="Stevens L."/>
            <person name="Kumar S."/>
            <person name="Blaxter L. M."/>
        </authorList>
    </citation>
    <scope>NUCLEOTIDE SEQUENCE [LARGE SCALE GENOMIC DNA]</scope>
</reference>
<accession>A0A8S1E8B9</accession>
<comment type="caution">
    <text evidence="1">The sequence shown here is derived from an EMBL/GenBank/DDBJ whole genome shotgun (WGS) entry which is preliminary data.</text>
</comment>
<keyword evidence="2" id="KW-1185">Reference proteome</keyword>
<dbReference type="EMBL" id="CADEPM010000001">
    <property type="protein sequence ID" value="CAB3396874.1"/>
    <property type="molecule type" value="Genomic_DNA"/>
</dbReference>
<evidence type="ECO:0000313" key="1">
    <source>
        <dbReference type="EMBL" id="CAB3396874.1"/>
    </source>
</evidence>
<dbReference type="Proteomes" id="UP000494206">
    <property type="component" value="Unassembled WGS sequence"/>
</dbReference>
<name>A0A8S1E8B9_9PELO</name>
<gene>
    <name evidence="1" type="ORF">CBOVIS_LOCUS371</name>
</gene>